<keyword evidence="6 14" id="KW-0472">Membrane</keyword>
<proteinExistence type="inferred from homology"/>
<dbReference type="FunFam" id="1.10.1450.10:FF:000033">
    <property type="entry name" value="Tetraspanin"/>
    <property type="match status" value="1"/>
</dbReference>
<evidence type="ECO:0000256" key="9">
    <source>
        <dbReference type="ARBA" id="ARBA00056995"/>
    </source>
</evidence>
<dbReference type="Ensembl" id="ENSOKIT00005090089.1">
    <property type="protein sequence ID" value="ENSOKIP00005084333.1"/>
    <property type="gene ID" value="ENSOKIG00005036538.1"/>
</dbReference>
<dbReference type="GO" id="GO:0005886">
    <property type="term" value="C:plasma membrane"/>
    <property type="evidence" value="ECO:0007669"/>
    <property type="project" value="UniProtKB-SubCell"/>
</dbReference>
<keyword evidence="8" id="KW-0325">Glycoprotein</keyword>
<evidence type="ECO:0000256" key="14">
    <source>
        <dbReference type="SAM" id="Phobius"/>
    </source>
</evidence>
<dbReference type="InterPro" id="IPR008952">
    <property type="entry name" value="Tetraspanin_EC2_sf"/>
</dbReference>
<evidence type="ECO:0000256" key="6">
    <source>
        <dbReference type="ARBA" id="ARBA00023136"/>
    </source>
</evidence>
<sequence length="374" mass="40859">MSYFCLSEISLFIVCPLSSLKTDTDRELSGVLQGTDESSTEEQAPELGPNDGPGNQGRTREVKPRTRSRPFSLRDCLLKYLLFFSNLLFTVLGLVVLALGLWGLINKESFAQEKIGQITTDPMLVFVVLGLVLSILCLSGCVGALRENCCLLQVFSATVLVLVAAQVLAAIVAYSFQGQIEGYLRSGMLAAMVRYQDDLDLRFITDEIQIGLQCCGADNYRDWEVNMYYNCSAPGVLSCGVPATCCVDPLENGTVWNSQCGVGSQQLDEFSAQSVIFLGGCLGGMSRWIEQHTGLIGAVGIVLLGNQQQLGHNHEVERHLLDISNFFYKSKTEKLAPPFAAITAVSRLGYVSISFAHRETDIFPIPPCKTARAQ</sequence>
<name>A0A8C7JC22_ONCKI</name>
<evidence type="ECO:0000256" key="11">
    <source>
        <dbReference type="ARBA" id="ARBA00073330"/>
    </source>
</evidence>
<organism evidence="15 16">
    <name type="scientific">Oncorhynchus kisutch</name>
    <name type="common">Coho salmon</name>
    <name type="synonym">Salmo kisutch</name>
    <dbReference type="NCBI Taxonomy" id="8019"/>
    <lineage>
        <taxon>Eukaryota</taxon>
        <taxon>Metazoa</taxon>
        <taxon>Chordata</taxon>
        <taxon>Craniata</taxon>
        <taxon>Vertebrata</taxon>
        <taxon>Euteleostomi</taxon>
        <taxon>Actinopterygii</taxon>
        <taxon>Neopterygii</taxon>
        <taxon>Teleostei</taxon>
        <taxon>Protacanthopterygii</taxon>
        <taxon>Salmoniformes</taxon>
        <taxon>Salmonidae</taxon>
        <taxon>Salmoninae</taxon>
        <taxon>Oncorhynchus</taxon>
    </lineage>
</organism>
<dbReference type="AlphaFoldDB" id="A0A8C7JC22"/>
<comment type="subunit">
    <text evidence="10">Interacts with ADAM10.</text>
</comment>
<feature type="region of interest" description="Disordered" evidence="13">
    <location>
        <begin position="29"/>
        <end position="66"/>
    </location>
</feature>
<evidence type="ECO:0000256" key="1">
    <source>
        <dbReference type="ARBA" id="ARBA00004651"/>
    </source>
</evidence>
<comment type="subcellular location">
    <subcellularLocation>
        <location evidence="1">Cell membrane</location>
        <topology evidence="1">Multi-pass membrane protein</topology>
    </subcellularLocation>
</comment>
<dbReference type="Pfam" id="PF00335">
    <property type="entry name" value="Tetraspanin"/>
    <property type="match status" value="1"/>
</dbReference>
<keyword evidence="16" id="KW-1185">Reference proteome</keyword>
<accession>A0A8C7JC22</accession>
<dbReference type="Proteomes" id="UP000694557">
    <property type="component" value="Unassembled WGS sequence"/>
</dbReference>
<reference evidence="15" key="2">
    <citation type="submission" date="2025-09" db="UniProtKB">
        <authorList>
            <consortium name="Ensembl"/>
        </authorList>
    </citation>
    <scope>IDENTIFICATION</scope>
</reference>
<evidence type="ECO:0000256" key="7">
    <source>
        <dbReference type="ARBA" id="ARBA00023157"/>
    </source>
</evidence>
<dbReference type="SUPFAM" id="SSF48652">
    <property type="entry name" value="Tetraspanin"/>
    <property type="match status" value="1"/>
</dbReference>
<evidence type="ECO:0000256" key="12">
    <source>
        <dbReference type="ARBA" id="ARBA00083961"/>
    </source>
</evidence>
<keyword evidence="5 14" id="KW-1133">Transmembrane helix</keyword>
<comment type="function">
    <text evidence="9">Part of TspanC8 subgroup, composed of 6 members that interact with the transmembrane metalloprotease ADAM10. This interaction is required for ADAM10 exit from the endoplasmic reticulum and for enzymatic maturation and trafficking to the cell surface as well as substrate specificity. Different TspanC8/ADAM10 complexes have distinct substrates.</text>
</comment>
<evidence type="ECO:0000313" key="15">
    <source>
        <dbReference type="Ensembl" id="ENSOKIP00005084333.1"/>
    </source>
</evidence>
<dbReference type="InterPro" id="IPR018499">
    <property type="entry name" value="Tetraspanin/Peripherin"/>
</dbReference>
<gene>
    <name evidence="15" type="primary">TSPAN10</name>
</gene>
<dbReference type="PRINTS" id="PR00259">
    <property type="entry name" value="TMFOUR"/>
</dbReference>
<dbReference type="PANTHER" id="PTHR19282">
    <property type="entry name" value="TETRASPANIN"/>
    <property type="match status" value="1"/>
</dbReference>
<evidence type="ECO:0000256" key="8">
    <source>
        <dbReference type="ARBA" id="ARBA00023180"/>
    </source>
</evidence>
<dbReference type="CDD" id="cd03167">
    <property type="entry name" value="oculospanin_like_LEL"/>
    <property type="match status" value="1"/>
</dbReference>
<evidence type="ECO:0000256" key="10">
    <source>
        <dbReference type="ARBA" id="ARBA00065402"/>
    </source>
</evidence>
<feature type="transmembrane region" description="Helical" evidence="14">
    <location>
        <begin position="80"/>
        <end position="102"/>
    </location>
</feature>
<reference evidence="15" key="1">
    <citation type="submission" date="2025-08" db="UniProtKB">
        <authorList>
            <consortium name="Ensembl"/>
        </authorList>
    </citation>
    <scope>IDENTIFICATION</scope>
</reference>
<evidence type="ECO:0000256" key="4">
    <source>
        <dbReference type="ARBA" id="ARBA00022692"/>
    </source>
</evidence>
<dbReference type="Gene3D" id="1.10.1450.10">
    <property type="entry name" value="Tetraspanin"/>
    <property type="match status" value="1"/>
</dbReference>
<comment type="similarity">
    <text evidence="2">Belongs to the tetraspanin (TM4SF) family.</text>
</comment>
<evidence type="ECO:0000313" key="16">
    <source>
        <dbReference type="Proteomes" id="UP000694557"/>
    </source>
</evidence>
<dbReference type="GeneTree" id="ENSGT00940000160874"/>
<dbReference type="GO" id="GO:0019899">
    <property type="term" value="F:enzyme binding"/>
    <property type="evidence" value="ECO:0007669"/>
    <property type="project" value="UniProtKB-ARBA"/>
</dbReference>
<keyword evidence="3" id="KW-1003">Cell membrane</keyword>
<keyword evidence="4 14" id="KW-0812">Transmembrane</keyword>
<protein>
    <recommendedName>
        <fullName evidence="11">Tetraspanin-10</fullName>
    </recommendedName>
    <alternativeName>
        <fullName evidence="12">Oculospanin</fullName>
    </alternativeName>
</protein>
<feature type="transmembrane region" description="Helical" evidence="14">
    <location>
        <begin position="123"/>
        <end position="145"/>
    </location>
</feature>
<evidence type="ECO:0000256" key="3">
    <source>
        <dbReference type="ARBA" id="ARBA00022475"/>
    </source>
</evidence>
<evidence type="ECO:0000256" key="2">
    <source>
        <dbReference type="ARBA" id="ARBA00006840"/>
    </source>
</evidence>
<evidence type="ECO:0000256" key="5">
    <source>
        <dbReference type="ARBA" id="ARBA00022989"/>
    </source>
</evidence>
<keyword evidence="7" id="KW-1015">Disulfide bond</keyword>
<dbReference type="PANTHER" id="PTHR19282:SF550">
    <property type="entry name" value="TETRASPANIN-10"/>
    <property type="match status" value="1"/>
</dbReference>
<evidence type="ECO:0000256" key="13">
    <source>
        <dbReference type="SAM" id="MobiDB-lite"/>
    </source>
</evidence>
<feature type="transmembrane region" description="Helical" evidence="14">
    <location>
        <begin position="151"/>
        <end position="176"/>
    </location>
</feature>